<evidence type="ECO:0000256" key="10">
    <source>
        <dbReference type="ARBA" id="ARBA00023136"/>
    </source>
</evidence>
<feature type="chain" id="PRO_5002798372" description="G-protein coupled receptors family 3 profile domain-containing protein" evidence="18">
    <location>
        <begin position="22"/>
        <end position="730"/>
    </location>
</feature>
<dbReference type="Proteomes" id="UP000009022">
    <property type="component" value="Unassembled WGS sequence"/>
</dbReference>
<dbReference type="FunFam" id="3.40.50.2300:FF:000072">
    <property type="entry name" value="Gamma-aminobutyric acid type B receptor subunit 2"/>
    <property type="match status" value="1"/>
</dbReference>
<dbReference type="CDD" id="cd06366">
    <property type="entry name" value="PBP1_GABAb_receptor"/>
    <property type="match status" value="1"/>
</dbReference>
<dbReference type="GeneID" id="6752632"/>
<dbReference type="PRINTS" id="PR01176">
    <property type="entry name" value="GABABRECEPTR"/>
</dbReference>
<dbReference type="GO" id="GO:0007214">
    <property type="term" value="P:gamma-aminobutyric acid signaling pathway"/>
    <property type="evidence" value="ECO:0000318"/>
    <property type="project" value="GO_Central"/>
</dbReference>
<keyword evidence="3" id="KW-0597">Phosphoprotein</keyword>
<dbReference type="PANTHER" id="PTHR10519:SF74">
    <property type="entry name" value="GAMMA-AMINOBUTYRIC ACID TYPE B RECEPTOR SUBUNIT 2"/>
    <property type="match status" value="1"/>
</dbReference>
<dbReference type="GO" id="GO:0038039">
    <property type="term" value="C:G protein-coupled receptor heterodimeric complex"/>
    <property type="evidence" value="ECO:0000318"/>
    <property type="project" value="GO_Central"/>
</dbReference>
<feature type="signal peptide" evidence="18">
    <location>
        <begin position="1"/>
        <end position="21"/>
    </location>
</feature>
<evidence type="ECO:0000256" key="15">
    <source>
        <dbReference type="ARBA" id="ARBA00023257"/>
    </source>
</evidence>
<dbReference type="OrthoDB" id="17569at2759"/>
<dbReference type="InParanoid" id="B3RUV2"/>
<dbReference type="HOGENOM" id="CLU_005240_2_0_1"/>
<accession>B3RUV2</accession>
<evidence type="ECO:0000256" key="13">
    <source>
        <dbReference type="ARBA" id="ARBA00023180"/>
    </source>
</evidence>
<keyword evidence="21" id="KW-1185">Reference proteome</keyword>
<gene>
    <name evidence="20" type="ORF">TRIADDRAFT_55425</name>
</gene>
<dbReference type="CTD" id="6752632"/>
<dbReference type="SUPFAM" id="SSF53822">
    <property type="entry name" value="Periplasmic binding protein-like I"/>
    <property type="match status" value="1"/>
</dbReference>
<keyword evidence="10 17" id="KW-0472">Membrane</keyword>
<keyword evidence="2" id="KW-1003">Cell membrane</keyword>
<dbReference type="InterPro" id="IPR017978">
    <property type="entry name" value="GPCR_3_C"/>
</dbReference>
<organism evidence="20 21">
    <name type="scientific">Trichoplax adhaerens</name>
    <name type="common">Trichoplax reptans</name>
    <dbReference type="NCBI Taxonomy" id="10228"/>
    <lineage>
        <taxon>Eukaryota</taxon>
        <taxon>Metazoa</taxon>
        <taxon>Placozoa</taxon>
        <taxon>Uniplacotomia</taxon>
        <taxon>Trichoplacea</taxon>
        <taxon>Trichoplacidae</taxon>
        <taxon>Trichoplax</taxon>
    </lineage>
</organism>
<keyword evidence="8" id="KW-0297">G-protein coupled receptor</keyword>
<dbReference type="OMA" id="RILCEMW"/>
<dbReference type="Pfam" id="PF00003">
    <property type="entry name" value="7tm_3"/>
    <property type="match status" value="1"/>
</dbReference>
<protein>
    <recommendedName>
        <fullName evidence="19">G-protein coupled receptors family 3 profile domain-containing protein</fullName>
    </recommendedName>
</protein>
<dbReference type="RefSeq" id="XP_002111922.1">
    <property type="nucleotide sequence ID" value="XM_002111886.1"/>
</dbReference>
<dbReference type="KEGG" id="tad:TRIADDRAFT_55425"/>
<proteinExistence type="inferred from homology"/>
<keyword evidence="12" id="KW-0675">Receptor</keyword>
<feature type="transmembrane region" description="Helical" evidence="17">
    <location>
        <begin position="612"/>
        <end position="636"/>
    </location>
</feature>
<dbReference type="PhylomeDB" id="B3RUV2"/>
<dbReference type="Gene3D" id="3.40.50.2300">
    <property type="match status" value="2"/>
</dbReference>
<feature type="transmembrane region" description="Helical" evidence="17">
    <location>
        <begin position="555"/>
        <end position="576"/>
    </location>
</feature>
<feature type="transmembrane region" description="Helical" evidence="17">
    <location>
        <begin position="680"/>
        <end position="701"/>
    </location>
</feature>
<evidence type="ECO:0000256" key="5">
    <source>
        <dbReference type="ARBA" id="ARBA00022729"/>
    </source>
</evidence>
<evidence type="ECO:0000256" key="2">
    <source>
        <dbReference type="ARBA" id="ARBA00022475"/>
    </source>
</evidence>
<evidence type="ECO:0000256" key="11">
    <source>
        <dbReference type="ARBA" id="ARBA00023157"/>
    </source>
</evidence>
<keyword evidence="5 18" id="KW-0732">Signal</keyword>
<keyword evidence="7" id="KW-0770">Synapse</keyword>
<evidence type="ECO:0000256" key="3">
    <source>
        <dbReference type="ARBA" id="ARBA00022553"/>
    </source>
</evidence>
<evidence type="ECO:0000256" key="16">
    <source>
        <dbReference type="ARBA" id="ARBA00034104"/>
    </source>
</evidence>
<feature type="domain" description="G-protein coupled receptors family 3 profile" evidence="19">
    <location>
        <begin position="509"/>
        <end position="710"/>
    </location>
</feature>
<dbReference type="STRING" id="10228.B3RUV2"/>
<keyword evidence="6 17" id="KW-1133">Transmembrane helix</keyword>
<evidence type="ECO:0000256" key="12">
    <source>
        <dbReference type="ARBA" id="ARBA00023170"/>
    </source>
</evidence>
<keyword evidence="15" id="KW-0628">Postsynaptic cell membrane</keyword>
<evidence type="ECO:0000256" key="18">
    <source>
        <dbReference type="SAM" id="SignalP"/>
    </source>
</evidence>
<evidence type="ECO:0000256" key="9">
    <source>
        <dbReference type="ARBA" id="ARBA00023054"/>
    </source>
</evidence>
<dbReference type="InterPro" id="IPR002455">
    <property type="entry name" value="GPCR3_GABA-B"/>
</dbReference>
<evidence type="ECO:0000256" key="14">
    <source>
        <dbReference type="ARBA" id="ARBA00023224"/>
    </source>
</evidence>
<dbReference type="PRINTS" id="PR01177">
    <property type="entry name" value="GABAB1RECPTR"/>
</dbReference>
<dbReference type="GO" id="GO:0045211">
    <property type="term" value="C:postsynaptic membrane"/>
    <property type="evidence" value="ECO:0007669"/>
    <property type="project" value="UniProtKB-SubCell"/>
</dbReference>
<dbReference type="InterPro" id="IPR028082">
    <property type="entry name" value="Peripla_BP_I"/>
</dbReference>
<evidence type="ECO:0000259" key="19">
    <source>
        <dbReference type="PROSITE" id="PS50259"/>
    </source>
</evidence>
<dbReference type="Pfam" id="PF01094">
    <property type="entry name" value="ANF_receptor"/>
    <property type="match status" value="1"/>
</dbReference>
<evidence type="ECO:0000256" key="6">
    <source>
        <dbReference type="ARBA" id="ARBA00022989"/>
    </source>
</evidence>
<feature type="transmembrane region" description="Helical" evidence="17">
    <location>
        <begin position="463"/>
        <end position="482"/>
    </location>
</feature>
<keyword evidence="14" id="KW-0807">Transducer</keyword>
<evidence type="ECO:0000256" key="17">
    <source>
        <dbReference type="SAM" id="Phobius"/>
    </source>
</evidence>
<evidence type="ECO:0000256" key="8">
    <source>
        <dbReference type="ARBA" id="ARBA00023040"/>
    </source>
</evidence>
<dbReference type="InterPro" id="IPR001828">
    <property type="entry name" value="ANF_lig-bd_rcpt"/>
</dbReference>
<dbReference type="PROSITE" id="PS50259">
    <property type="entry name" value="G_PROTEIN_RECEP_F3_4"/>
    <property type="match status" value="1"/>
</dbReference>
<keyword evidence="4 17" id="KW-0812">Transmembrane</keyword>
<evidence type="ECO:0000313" key="20">
    <source>
        <dbReference type="EMBL" id="EDV25889.1"/>
    </source>
</evidence>
<feature type="transmembrane region" description="Helical" evidence="17">
    <location>
        <begin position="648"/>
        <end position="668"/>
    </location>
</feature>
<comment type="subcellular location">
    <subcellularLocation>
        <location evidence="16">Postsynaptic cell membrane</location>
        <topology evidence="16">Multi-pass membrane protein</topology>
    </subcellularLocation>
</comment>
<dbReference type="AlphaFoldDB" id="B3RUV2"/>
<evidence type="ECO:0000313" key="21">
    <source>
        <dbReference type="Proteomes" id="UP000009022"/>
    </source>
</evidence>
<sequence length="730" mass="83786">MIIYLLSKFVLLAAIPIAALCAKNKVLHLGGFIPMDVSLSGGWSASGILPALQMGFFDINQRRDILPDYQLNATWGDTHCLAGAATKLFVKTITNPVTKILLVGDGCSSSTQPIAEVIPFYNLVMISYSAGSPSLSDRKRYKTLFRMTPSDFNYNRPRVAIMKYFNWSRIATIYQSERSNTFSLTAENVINIIKTQIKNYEIVTTESVRRDPKIQIENLQRKDARIIVLDMFASEARLTFCWAIRLNFTGKNTQRVWFISGFYADYWWKINDTDCTVQELEKALEGVIITDIINVRTDEIQTISGMTVQDYQERLKLWPTYKSYHYNRYHPYGYDTTWAIALALNRTATKLANWPKADNLTLENFTYRHGKLIKDIIMESFYELNFEGVTGSVRFTDTGDRAGTVIIQQWRNGSKIPVAIYDNSKNTLRWIDEFQWKGDVIPSDGSNRILIVNYKQIPSTSTIAIVVISAIGIAISFAFALWNHKYRKAPLFEMNKNLIKTGVTGRILCEMWKWFIPLGFTTAYTALISKTFRIYIVYTSVQSKPRRKKLLDRSLIKLIMILLLIDVIYLGLWSILEPLQLQEKTVKIEVTHVDNADVRQETKDFKCHSKNLTYWILILSTEKALLLIIGMLLAYSTRNVEVKELNDSKLLTVINYNFMMALIITGPLRSVLSAMPGETYFLLDTIFIWFSVTIMLSLLFFTQFYRMMRRFGKISESALPGTRSISHALD</sequence>
<comment type="similarity">
    <text evidence="1">Belongs to the G-protein coupled receptor 3 family. GABA-B receptor subfamily.</text>
</comment>
<dbReference type="PANTHER" id="PTHR10519">
    <property type="entry name" value="GABA-B RECEPTOR"/>
    <property type="match status" value="1"/>
</dbReference>
<dbReference type="EMBL" id="DS985244">
    <property type="protein sequence ID" value="EDV25889.1"/>
    <property type="molecule type" value="Genomic_DNA"/>
</dbReference>
<dbReference type="eggNOG" id="KOG1055">
    <property type="taxonomic scope" value="Eukaryota"/>
</dbReference>
<reference evidence="20 21" key="1">
    <citation type="journal article" date="2008" name="Nature">
        <title>The Trichoplax genome and the nature of placozoans.</title>
        <authorList>
            <person name="Srivastava M."/>
            <person name="Begovic E."/>
            <person name="Chapman J."/>
            <person name="Putnam N.H."/>
            <person name="Hellsten U."/>
            <person name="Kawashima T."/>
            <person name="Kuo A."/>
            <person name="Mitros T."/>
            <person name="Salamov A."/>
            <person name="Carpenter M.L."/>
            <person name="Signorovitch A.Y."/>
            <person name="Moreno M.A."/>
            <person name="Kamm K."/>
            <person name="Grimwood J."/>
            <person name="Schmutz J."/>
            <person name="Shapiro H."/>
            <person name="Grigoriev I.V."/>
            <person name="Buss L.W."/>
            <person name="Schierwater B."/>
            <person name="Dellaporta S.L."/>
            <person name="Rokhsar D.S."/>
        </authorList>
    </citation>
    <scope>NUCLEOTIDE SEQUENCE [LARGE SCALE GENOMIC DNA]</scope>
    <source>
        <strain evidence="20 21">Grell-BS-1999</strain>
    </source>
</reference>
<keyword evidence="13" id="KW-0325">Glycoprotein</keyword>
<evidence type="ECO:0000256" key="7">
    <source>
        <dbReference type="ARBA" id="ARBA00023018"/>
    </source>
</evidence>
<dbReference type="FunFam" id="3.40.50.2300:FF:000379">
    <property type="entry name" value="Gamma-aminobutyric acid B receptor"/>
    <property type="match status" value="1"/>
</dbReference>
<name>B3RUV2_TRIAD</name>
<dbReference type="CDD" id="cd15047">
    <property type="entry name" value="7tmC_GABA-B-like"/>
    <property type="match status" value="1"/>
</dbReference>
<keyword evidence="11" id="KW-1015">Disulfide bond</keyword>
<evidence type="ECO:0000256" key="4">
    <source>
        <dbReference type="ARBA" id="ARBA00022692"/>
    </source>
</evidence>
<keyword evidence="9" id="KW-0175">Coiled coil</keyword>
<evidence type="ECO:0000256" key="1">
    <source>
        <dbReference type="ARBA" id="ARBA00008991"/>
    </source>
</evidence>
<dbReference type="GO" id="GO:0004965">
    <property type="term" value="F:G protein-coupled GABA receptor activity"/>
    <property type="evidence" value="ECO:0000318"/>
    <property type="project" value="GO_Central"/>
</dbReference>